<comment type="caution">
    <text evidence="1">The sequence shown here is derived from an EMBL/GenBank/DDBJ whole genome shotgun (WGS) entry which is preliminary data.</text>
</comment>
<dbReference type="EMBL" id="LWDX02008539">
    <property type="protein sequence ID" value="OEL36632.1"/>
    <property type="molecule type" value="Genomic_DNA"/>
</dbReference>
<sequence>LKFCTKDWCKQGKVCYCCQMNQPHTICYYTWNECKAMCPGCNPKCPPLLANQDRALYATTIVTIY</sequence>
<dbReference type="Proteomes" id="UP000095767">
    <property type="component" value="Unassembled WGS sequence"/>
</dbReference>
<organism evidence="1 2">
    <name type="scientific">Dichanthelium oligosanthes</name>
    <dbReference type="NCBI Taxonomy" id="888268"/>
    <lineage>
        <taxon>Eukaryota</taxon>
        <taxon>Viridiplantae</taxon>
        <taxon>Streptophyta</taxon>
        <taxon>Embryophyta</taxon>
        <taxon>Tracheophyta</taxon>
        <taxon>Spermatophyta</taxon>
        <taxon>Magnoliopsida</taxon>
        <taxon>Liliopsida</taxon>
        <taxon>Poales</taxon>
        <taxon>Poaceae</taxon>
        <taxon>PACMAD clade</taxon>
        <taxon>Panicoideae</taxon>
        <taxon>Panicodae</taxon>
        <taxon>Paniceae</taxon>
        <taxon>Dichantheliinae</taxon>
        <taxon>Dichanthelium</taxon>
    </lineage>
</organism>
<keyword evidence="2" id="KW-1185">Reference proteome</keyword>
<accession>A0A1E5WGV9</accession>
<evidence type="ECO:0000313" key="2">
    <source>
        <dbReference type="Proteomes" id="UP000095767"/>
    </source>
</evidence>
<gene>
    <name evidence="1" type="ORF">BAE44_0002349</name>
</gene>
<feature type="non-terminal residue" evidence="1">
    <location>
        <position position="1"/>
    </location>
</feature>
<dbReference type="OrthoDB" id="694715at2759"/>
<protein>
    <submittedName>
        <fullName evidence="1">Uncharacterized protein</fullName>
    </submittedName>
</protein>
<proteinExistence type="predicted"/>
<dbReference type="AlphaFoldDB" id="A0A1E5WGV9"/>
<reference evidence="1 2" key="1">
    <citation type="submission" date="2016-09" db="EMBL/GenBank/DDBJ databases">
        <title>The draft genome of Dichanthelium oligosanthes: A C3 panicoid grass species.</title>
        <authorList>
            <person name="Studer A.J."/>
            <person name="Schnable J.C."/>
            <person name="Brutnell T.P."/>
        </authorList>
    </citation>
    <scope>NUCLEOTIDE SEQUENCE [LARGE SCALE GENOMIC DNA]</scope>
    <source>
        <strain evidence="2">cv. Kellogg 1175</strain>
        <tissue evidence="1">Leaf</tissue>
    </source>
</reference>
<evidence type="ECO:0000313" key="1">
    <source>
        <dbReference type="EMBL" id="OEL36632.1"/>
    </source>
</evidence>
<name>A0A1E5WGV9_9POAL</name>